<dbReference type="Proteomes" id="UP000693970">
    <property type="component" value="Unassembled WGS sequence"/>
</dbReference>
<feature type="domain" description="PH" evidence="6">
    <location>
        <begin position="327"/>
        <end position="426"/>
    </location>
</feature>
<accession>A0A9K3K6H3</accession>
<dbReference type="OrthoDB" id="10264149at2759"/>
<evidence type="ECO:0000259" key="7">
    <source>
        <dbReference type="PROSITE" id="PS50290"/>
    </source>
</evidence>
<comment type="caution">
    <text evidence="8">The sequence shown here is derived from an EMBL/GenBank/DDBJ whole genome shotgun (WGS) entry which is preliminary data.</text>
</comment>
<name>A0A9K3K6H3_9STRA</name>
<gene>
    <name evidence="9" type="ORF">IV203_022441</name>
    <name evidence="8" type="ORF">IV203_024600</name>
</gene>
<dbReference type="InterPro" id="IPR015433">
    <property type="entry name" value="PI3/4_kinase"/>
</dbReference>
<feature type="region of interest" description="Disordered" evidence="5">
    <location>
        <begin position="596"/>
        <end position="685"/>
    </location>
</feature>
<proteinExistence type="predicted"/>
<dbReference type="Pfam" id="PF00169">
    <property type="entry name" value="PH"/>
    <property type="match status" value="1"/>
</dbReference>
<organism evidence="8 10">
    <name type="scientific">Nitzschia inconspicua</name>
    <dbReference type="NCBI Taxonomy" id="303405"/>
    <lineage>
        <taxon>Eukaryota</taxon>
        <taxon>Sar</taxon>
        <taxon>Stramenopiles</taxon>
        <taxon>Ochrophyta</taxon>
        <taxon>Bacillariophyta</taxon>
        <taxon>Bacillariophyceae</taxon>
        <taxon>Bacillariophycidae</taxon>
        <taxon>Bacillariales</taxon>
        <taxon>Bacillariaceae</taxon>
        <taxon>Nitzschia</taxon>
    </lineage>
</organism>
<dbReference type="SMART" id="SM00146">
    <property type="entry name" value="PI3Kc"/>
    <property type="match status" value="1"/>
</dbReference>
<dbReference type="InterPro" id="IPR018936">
    <property type="entry name" value="PI3/4_kinase_CS"/>
</dbReference>
<dbReference type="EMBL" id="JAGRRH010000070">
    <property type="protein sequence ID" value="KAG7337911.1"/>
    <property type="molecule type" value="Genomic_DNA"/>
</dbReference>
<dbReference type="PROSITE" id="PS00916">
    <property type="entry name" value="PI3_4_KINASE_2"/>
    <property type="match status" value="1"/>
</dbReference>
<evidence type="ECO:0000256" key="2">
    <source>
        <dbReference type="ARBA" id="ARBA00012169"/>
    </source>
</evidence>
<keyword evidence="10" id="KW-1185">Reference proteome</keyword>
<feature type="compositionally biased region" description="Polar residues" evidence="5">
    <location>
        <begin position="640"/>
        <end position="656"/>
    </location>
</feature>
<dbReference type="InterPro" id="IPR000403">
    <property type="entry name" value="PI3/4_kinase_cat_dom"/>
</dbReference>
<evidence type="ECO:0000313" key="10">
    <source>
        <dbReference type="Proteomes" id="UP000693970"/>
    </source>
</evidence>
<dbReference type="PANTHER" id="PTHR10048:SF22">
    <property type="entry name" value="PHOSPHATIDYLINOSITOL 4-KINASE BETA"/>
    <property type="match status" value="1"/>
</dbReference>
<evidence type="ECO:0000256" key="5">
    <source>
        <dbReference type="SAM" id="MobiDB-lite"/>
    </source>
</evidence>
<feature type="compositionally biased region" description="Polar residues" evidence="5">
    <location>
        <begin position="36"/>
        <end position="46"/>
    </location>
</feature>
<keyword evidence="4" id="KW-0418">Kinase</keyword>
<dbReference type="PROSITE" id="PS50003">
    <property type="entry name" value="PH_DOMAIN"/>
    <property type="match status" value="1"/>
</dbReference>
<keyword evidence="3" id="KW-0808">Transferase</keyword>
<feature type="domain" description="PI3K/PI4K catalytic" evidence="7">
    <location>
        <begin position="786"/>
        <end position="1059"/>
    </location>
</feature>
<reference evidence="8" key="1">
    <citation type="journal article" date="2021" name="Sci. Rep.">
        <title>Diploid genomic architecture of Nitzschia inconspicua, an elite biomass production diatom.</title>
        <authorList>
            <person name="Oliver A."/>
            <person name="Podell S."/>
            <person name="Pinowska A."/>
            <person name="Traller J.C."/>
            <person name="Smith S.R."/>
            <person name="McClure R."/>
            <person name="Beliaev A."/>
            <person name="Bohutskyi P."/>
            <person name="Hill E.A."/>
            <person name="Rabines A."/>
            <person name="Zheng H."/>
            <person name="Allen L.Z."/>
            <person name="Kuo A."/>
            <person name="Grigoriev I.V."/>
            <person name="Allen A.E."/>
            <person name="Hazlebeck D."/>
            <person name="Allen E.E."/>
        </authorList>
    </citation>
    <scope>NUCLEOTIDE SEQUENCE</scope>
    <source>
        <strain evidence="8">Hildebrandi</strain>
    </source>
</reference>
<dbReference type="GO" id="GO:0004430">
    <property type="term" value="F:1-phosphatidylinositol 4-kinase activity"/>
    <property type="evidence" value="ECO:0007669"/>
    <property type="project" value="UniProtKB-EC"/>
</dbReference>
<evidence type="ECO:0000259" key="6">
    <source>
        <dbReference type="PROSITE" id="PS50003"/>
    </source>
</evidence>
<comment type="catalytic activity">
    <reaction evidence="1">
        <text>a 1,2-diacyl-sn-glycero-3-phospho-(1D-myo-inositol) + ATP = a 1,2-diacyl-sn-glycero-3-phospho-(1D-myo-inositol 4-phosphate) + ADP + H(+)</text>
        <dbReference type="Rhea" id="RHEA:19877"/>
        <dbReference type="ChEBI" id="CHEBI:15378"/>
        <dbReference type="ChEBI" id="CHEBI:30616"/>
        <dbReference type="ChEBI" id="CHEBI:57880"/>
        <dbReference type="ChEBI" id="CHEBI:58178"/>
        <dbReference type="ChEBI" id="CHEBI:456216"/>
        <dbReference type="EC" id="2.7.1.67"/>
    </reaction>
</comment>
<dbReference type="EMBL" id="JAGRRH010000023">
    <property type="protein sequence ID" value="KAG7344433.1"/>
    <property type="molecule type" value="Genomic_DNA"/>
</dbReference>
<dbReference type="GO" id="GO:0005737">
    <property type="term" value="C:cytoplasm"/>
    <property type="evidence" value="ECO:0007669"/>
    <property type="project" value="TreeGrafter"/>
</dbReference>
<dbReference type="InterPro" id="IPR001849">
    <property type="entry name" value="PH_domain"/>
</dbReference>
<evidence type="ECO:0000313" key="9">
    <source>
        <dbReference type="EMBL" id="KAG7344433.1"/>
    </source>
</evidence>
<dbReference type="EC" id="2.7.1.67" evidence="2"/>
<evidence type="ECO:0000313" key="8">
    <source>
        <dbReference type="EMBL" id="KAG7337911.1"/>
    </source>
</evidence>
<feature type="region of interest" description="Disordered" evidence="5">
    <location>
        <begin position="1"/>
        <end position="71"/>
    </location>
</feature>
<dbReference type="AlphaFoldDB" id="A0A9K3K6H3"/>
<evidence type="ECO:0000256" key="1">
    <source>
        <dbReference type="ARBA" id="ARBA00001686"/>
    </source>
</evidence>
<protein>
    <recommendedName>
        <fullName evidence="2">1-phosphatidylinositol 4-kinase</fullName>
        <ecNumber evidence="2">2.7.1.67</ecNumber>
    </recommendedName>
</protein>
<feature type="compositionally biased region" description="Polar residues" evidence="5">
    <location>
        <begin position="101"/>
        <end position="118"/>
    </location>
</feature>
<feature type="compositionally biased region" description="Basic and acidic residues" evidence="5">
    <location>
        <begin position="53"/>
        <end position="66"/>
    </location>
</feature>
<feature type="region of interest" description="Disordered" evidence="5">
    <location>
        <begin position="92"/>
        <end position="121"/>
    </location>
</feature>
<dbReference type="FunFam" id="1.10.1070.11:FF:000016">
    <property type="entry name" value="PIK1p Phosphatidylinositol 4-kinase"/>
    <property type="match status" value="1"/>
</dbReference>
<dbReference type="GO" id="GO:0016020">
    <property type="term" value="C:membrane"/>
    <property type="evidence" value="ECO:0007669"/>
    <property type="project" value="TreeGrafter"/>
</dbReference>
<evidence type="ECO:0000256" key="3">
    <source>
        <dbReference type="ARBA" id="ARBA00022679"/>
    </source>
</evidence>
<dbReference type="Pfam" id="PF00454">
    <property type="entry name" value="PI3_PI4_kinase"/>
    <property type="match status" value="1"/>
</dbReference>
<dbReference type="PANTHER" id="PTHR10048">
    <property type="entry name" value="PHOSPHATIDYLINOSITOL KINASE"/>
    <property type="match status" value="1"/>
</dbReference>
<sequence length="1075" mass="123564">MSSGSSDYINKIKNETNRIKRRKQKVNEDNLPKPQPEQSSSLNRGNQVIYYHQDQERSAKSPEEKISCNTGQQTIDRWAPEIENDSSSEALVLQPPDTRGESFSQIDGSVTDQSTKDQTPPFRYPIRNMSNHLQADHEAFRKKLIDDVLGDDASDRVPMEKVVMLIWQYRYDPQVVKFMTRFVAKFAGSRDVFDGIEFYLPQLAHMIIHLEAEWDDAILERFSLVIAQQSLHFALQLNWILQGAIEDYQPELPDGSPNPSYNPLYYSRCIKLLTNIERCVVYRRPRSQELQRLYEKGKISKAEMHQLEQADRRFNAMQITQLDPPSSIHFGGKLMYKRAQRTACYKAKPWKTRYFAIEERMLNCYNSEGGTLKRSMPLDGAFIEEIKDGKYPNMFSVSNRSFEFRMRASSPEDMNKWLKMLGDDANTHRIFGHTDKSLYQTHDEAQRIIEEMTPAQRARYEFFRDERDFIRRLTDIAEDLRFLEPADRKTTAPSMMQTLEVPNCVYSPLCNSTDIFRRIHSTIYKDTRVFNTKERCPVIMYFLGVRGELEYKGSKDANMDIAEYMHVKFDQNTAETSIQQFNKDKLIESVKEELEIDEDDEVTNGGTKLPVSTIPESTSVEISRLKDEDEEVGVPDGTKRQGSNVWNDSFVDSSDPTGKAPNSPKKNGSQSTSPSNVGQTTPIRGNRHLKKFLRESFVNVPRSLALHLDREKSRRGSHLSNSSDFHSVPIVEKKEGAPMKKVYVGRTSVMDQNNQIIKGFHHQGEIDLESIDRAKQIVSHGESWAEKSFRMLEEAKNKPKDVQLEVVSLMSKSNDDLRQEVFVMQMIHYYKSVFVDADLPLWLKTYRILSTSGSTGLIQVLVDATSIDGLKKSDGYPAEGGLRKYFENVYGGPESKSFKAAQRNFMTSLAAYSIVSYLLGLKDRHNGNIMIDTRGHLIYIDFGFAMGMAPGHEFSMERAPFKFTQEYVEVMGGVNDPCYKEFERLFVEGFKAARKNSQIALGLVEIMMHKSNYPCFSGWRYGHGVALKRFEKRLMLAVPDDKIESRARALISKARNHWGTNAYDKFQKWSNGYAI</sequence>
<reference evidence="8" key="2">
    <citation type="submission" date="2021-04" db="EMBL/GenBank/DDBJ databases">
        <authorList>
            <person name="Podell S."/>
        </authorList>
    </citation>
    <scope>NUCLEOTIDE SEQUENCE</scope>
    <source>
        <strain evidence="8">Hildebrandi</strain>
    </source>
</reference>
<dbReference type="GO" id="GO:0046854">
    <property type="term" value="P:phosphatidylinositol phosphate biosynthetic process"/>
    <property type="evidence" value="ECO:0007669"/>
    <property type="project" value="InterPro"/>
</dbReference>
<dbReference type="SMART" id="SM00233">
    <property type="entry name" value="PH"/>
    <property type="match status" value="1"/>
</dbReference>
<evidence type="ECO:0000256" key="4">
    <source>
        <dbReference type="ARBA" id="ARBA00022777"/>
    </source>
</evidence>
<dbReference type="GO" id="GO:0048015">
    <property type="term" value="P:phosphatidylinositol-mediated signaling"/>
    <property type="evidence" value="ECO:0007669"/>
    <property type="project" value="TreeGrafter"/>
</dbReference>
<dbReference type="PROSITE" id="PS50290">
    <property type="entry name" value="PI3_4_KINASE_3"/>
    <property type="match status" value="1"/>
</dbReference>
<dbReference type="CDD" id="cd00821">
    <property type="entry name" value="PH"/>
    <property type="match status" value="1"/>
</dbReference>
<feature type="compositionally biased region" description="Polar residues" evidence="5">
    <location>
        <begin position="664"/>
        <end position="683"/>
    </location>
</feature>